<gene>
    <name evidence="1" type="ORF">OWV82_019406</name>
</gene>
<reference evidence="1 2" key="1">
    <citation type="journal article" date="2023" name="Science">
        <title>Complex scaffold remodeling in plant triterpene biosynthesis.</title>
        <authorList>
            <person name="De La Pena R."/>
            <person name="Hodgson H."/>
            <person name="Liu J.C."/>
            <person name="Stephenson M.J."/>
            <person name="Martin A.C."/>
            <person name="Owen C."/>
            <person name="Harkess A."/>
            <person name="Leebens-Mack J."/>
            <person name="Jimenez L.E."/>
            <person name="Osbourn A."/>
            <person name="Sattely E.S."/>
        </authorList>
    </citation>
    <scope>NUCLEOTIDE SEQUENCE [LARGE SCALE GENOMIC DNA]</scope>
    <source>
        <strain evidence="2">cv. JPN11</strain>
        <tissue evidence="1">Leaf</tissue>
    </source>
</reference>
<comment type="caution">
    <text evidence="1">The sequence shown here is derived from an EMBL/GenBank/DDBJ whole genome shotgun (WGS) entry which is preliminary data.</text>
</comment>
<protein>
    <submittedName>
        <fullName evidence="1">Chitinase</fullName>
    </submittedName>
</protein>
<keyword evidence="2" id="KW-1185">Reference proteome</keyword>
<organism evidence="1 2">
    <name type="scientific">Melia azedarach</name>
    <name type="common">Chinaberry tree</name>
    <dbReference type="NCBI Taxonomy" id="155640"/>
    <lineage>
        <taxon>Eukaryota</taxon>
        <taxon>Viridiplantae</taxon>
        <taxon>Streptophyta</taxon>
        <taxon>Embryophyta</taxon>
        <taxon>Tracheophyta</taxon>
        <taxon>Spermatophyta</taxon>
        <taxon>Magnoliopsida</taxon>
        <taxon>eudicotyledons</taxon>
        <taxon>Gunneridae</taxon>
        <taxon>Pentapetalae</taxon>
        <taxon>rosids</taxon>
        <taxon>malvids</taxon>
        <taxon>Sapindales</taxon>
        <taxon>Meliaceae</taxon>
        <taxon>Melia</taxon>
    </lineage>
</organism>
<proteinExistence type="predicted"/>
<accession>A0ACC1XE00</accession>
<dbReference type="Proteomes" id="UP001164539">
    <property type="component" value="Chromosome 10"/>
</dbReference>
<sequence>MSMKSGFIVPFNSLIYRHILLLCKTLLLHIQAMATRKNMTVSWTIVLIACVIFPFSTAFSLGSKAERSPALSPGMPISSSPNSPPEYSPPLCTIQIPAPSAPPSLPPAPASMPPYMPPIPASLPSYMPPIPASLPPYMPPIPASIPPYMPPIPASMPSYMPPIPASMPSYMPPMPASMPSYMPPIPASMPSYMPPIPALTPPPSPSCVAPTPPQIPVYPPTTPPPMPDPMPPYPSPIPSPMPPPPAPSMPPMPAYTPPSPPSSSPPPVPAPIPPPSSPIPSPIPPFPFPVPSPMPNPMPPTPPNVSAPPPAVPISTTGIKGGYWPSSLAEKYPPSTIPTKYFTHLFYAFVFLDPSTYQLSITQHDQQWMANFTSTLHSENPPAKAFLSIGGGPSSPYTFSNMASNSANRSTFIKSTVRIARKYGFDGLDLDWEFPNTPEDMSNLSLLLKEWRAAVEYESKFYRKPRLLLSAAVYFSAKFFLSEVPRTYPGIAINDNLDFVNPMCFDYHGSWDTSVTGEHALLFDNTTQISTSYGISSWKNAGVPPEKLVLGLPLYGRTWKLKNPGETGIGAPAVGVGPGNNGIMVYKDIAVFNFINNATLVYDPDTVSTYSYESTNWIGFDGPISIAEKIKYAKQNGLGGYFFWALGYDNNWILSETASRTWDC</sequence>
<evidence type="ECO:0000313" key="2">
    <source>
        <dbReference type="Proteomes" id="UP001164539"/>
    </source>
</evidence>
<name>A0ACC1XE00_MELAZ</name>
<evidence type="ECO:0000313" key="1">
    <source>
        <dbReference type="EMBL" id="KAJ4709642.1"/>
    </source>
</evidence>
<dbReference type="EMBL" id="CM051403">
    <property type="protein sequence ID" value="KAJ4709642.1"/>
    <property type="molecule type" value="Genomic_DNA"/>
</dbReference>